<keyword evidence="3" id="KW-1185">Reference proteome</keyword>
<evidence type="ECO:0000313" key="3">
    <source>
        <dbReference type="Proteomes" id="UP000239899"/>
    </source>
</evidence>
<organism evidence="2 3">
    <name type="scientific">Chlorella sorokiniana</name>
    <name type="common">Freshwater green alga</name>
    <dbReference type="NCBI Taxonomy" id="3076"/>
    <lineage>
        <taxon>Eukaryota</taxon>
        <taxon>Viridiplantae</taxon>
        <taxon>Chlorophyta</taxon>
        <taxon>core chlorophytes</taxon>
        <taxon>Trebouxiophyceae</taxon>
        <taxon>Chlorellales</taxon>
        <taxon>Chlorellaceae</taxon>
        <taxon>Chlorella clade</taxon>
        <taxon>Chlorella</taxon>
    </lineage>
</organism>
<feature type="compositionally biased region" description="Pro residues" evidence="1">
    <location>
        <begin position="265"/>
        <end position="284"/>
    </location>
</feature>
<dbReference type="EMBL" id="LHPG02000019">
    <property type="protein sequence ID" value="PRW32508.1"/>
    <property type="molecule type" value="Genomic_DNA"/>
</dbReference>
<protein>
    <submittedName>
        <fullName evidence="2">Cytochrome c554</fullName>
    </submittedName>
</protein>
<feature type="region of interest" description="Disordered" evidence="1">
    <location>
        <begin position="258"/>
        <end position="289"/>
    </location>
</feature>
<accession>A0A2P6TEV8</accession>
<proteinExistence type="predicted"/>
<evidence type="ECO:0000313" key="2">
    <source>
        <dbReference type="EMBL" id="PRW32508.1"/>
    </source>
</evidence>
<reference evidence="2 3" key="1">
    <citation type="journal article" date="2018" name="Plant J.">
        <title>Genome sequences of Chlorella sorokiniana UTEX 1602 and Micractinium conductrix SAG 241.80: implications to maltose excretion by a green alga.</title>
        <authorList>
            <person name="Arriola M.B."/>
            <person name="Velmurugan N."/>
            <person name="Zhang Y."/>
            <person name="Plunkett M.H."/>
            <person name="Hondzo H."/>
            <person name="Barney B.M."/>
        </authorList>
    </citation>
    <scope>NUCLEOTIDE SEQUENCE [LARGE SCALE GENOMIC DNA]</scope>
    <source>
        <strain evidence="3">UTEX 1602</strain>
    </source>
</reference>
<dbReference type="Proteomes" id="UP000239899">
    <property type="component" value="Unassembled WGS sequence"/>
</dbReference>
<gene>
    <name evidence="2" type="ORF">C2E21_8282</name>
</gene>
<dbReference type="AlphaFoldDB" id="A0A2P6TEV8"/>
<comment type="caution">
    <text evidence="2">The sequence shown here is derived from an EMBL/GenBank/DDBJ whole genome shotgun (WGS) entry which is preliminary data.</text>
</comment>
<name>A0A2P6TEV8_CHLSO</name>
<evidence type="ECO:0000256" key="1">
    <source>
        <dbReference type="SAM" id="MobiDB-lite"/>
    </source>
</evidence>
<sequence length="435" mass="45972">MSLQERAPSSTRRLNQWVINSSYQANIAVETDWEFYSAFLGAPDPKVEAIHYLASLIGCYLRLWDTPYDPWQDTSNSGAVLDELQAYWNANMAAQKRTVVYMASGKGLSSGVAFMNGGNDNLQWSTACDSHRSPGRSNDYAICGYVATDSGGGLFKWNGLQSSNPAAMSWDIMLFANATMAGKWLQVDTCTSSGDTLLTVLVASSPGGRGNWTACGGDDDGCGTTAGPFKMNFQLTGNWYYFFLVGPHSNLARPKFSLRISNQGPSPPPSPKPRPPPPRPPPAAPQGSWGNPVVVANGVSGLPYMSAPISAFQPALPVNCSQYASNGRPAYTFQWFSGAAVPSGAKLVINSCGTTTGGMVPSVSVRSSSAANAGPYTCLGYSSSGCGAGVPGFRLVLASVPRNTYFRIAVHPVSTAPAGASVRLKFALQLPQVVG</sequence>